<proteinExistence type="predicted"/>
<reference evidence="1 2" key="1">
    <citation type="journal article" date="2005" name="Genome Res.">
        <title>Coping with cold: the genome of the versatile marine Antarctica bacterium Pseudoalteromonas haloplanktis TAC125.</title>
        <authorList>
            <person name="Medigue C."/>
            <person name="Krin E."/>
            <person name="Pascal G."/>
            <person name="Barbe V."/>
            <person name="Bernsel A."/>
            <person name="Bertin P."/>
            <person name="Cheung F."/>
            <person name="Cruveiller S."/>
            <person name="Damico S."/>
            <person name="Duilio A."/>
            <person name="Fang G."/>
            <person name="Feller G."/>
            <person name="Mangenot S."/>
            <person name="Marino G."/>
            <person name="Nilsson J."/>
            <person name="Parilli E."/>
            <person name="Rocha E."/>
            <person name="Rouy Z."/>
            <person name="Sekowska A."/>
            <person name="Tutino M.L."/>
            <person name="Vallenet D."/>
            <person name="von Heijne G."/>
            <person name="Danchin A."/>
        </authorList>
    </citation>
    <scope>NUCLEOTIDE SEQUENCE [LARGE SCALE GENOMIC DNA]</scope>
    <source>
        <strain evidence="2">TAC 125</strain>
    </source>
</reference>
<dbReference type="KEGG" id="pha:PSHAb0281"/>
<dbReference type="BioCyc" id="PHAL326442:PSHA_RS16205-MONOMER"/>
<dbReference type="HOGENOM" id="CLU_2938190_0_0_6"/>
<evidence type="ECO:0000313" key="2">
    <source>
        <dbReference type="Proteomes" id="UP000006843"/>
    </source>
</evidence>
<dbReference type="EMBL" id="CR954247">
    <property type="protein sequence ID" value="CAI89322.1"/>
    <property type="molecule type" value="Genomic_DNA"/>
</dbReference>
<organism evidence="1 2">
    <name type="scientific">Pseudoalteromonas translucida (strain TAC 125)</name>
    <dbReference type="NCBI Taxonomy" id="326442"/>
    <lineage>
        <taxon>Bacteria</taxon>
        <taxon>Pseudomonadati</taxon>
        <taxon>Pseudomonadota</taxon>
        <taxon>Gammaproteobacteria</taxon>
        <taxon>Alteromonadales</taxon>
        <taxon>Pseudoalteromonadaceae</taxon>
        <taxon>Pseudoalteromonas</taxon>
    </lineage>
</organism>
<name>Q3IBT2_PSET1</name>
<dbReference type="Proteomes" id="UP000006843">
    <property type="component" value="Chromosome II"/>
</dbReference>
<dbReference type="AlphaFoldDB" id="Q3IBT2"/>
<evidence type="ECO:0000313" key="1">
    <source>
        <dbReference type="EMBL" id="CAI89322.1"/>
    </source>
</evidence>
<gene>
    <name evidence="1" type="ordered locus">PSHAb0281</name>
</gene>
<keyword evidence="2" id="KW-1185">Reference proteome</keyword>
<sequence length="60" mass="7042">MVMVIKHFLQLIMLFFDLILSSATQVKIISDCLKKYMFQNCMSVEALYSIFKTTTEHLYA</sequence>
<accession>Q3IBT2</accession>
<protein>
    <submittedName>
        <fullName evidence="1">Membrane protein</fullName>
    </submittedName>
</protein>